<evidence type="ECO:0000313" key="2">
    <source>
        <dbReference type="EMBL" id="KAG2628828.1"/>
    </source>
</evidence>
<sequence>MSLPRLLLSSMRLSHARRHDAAVRRCPSPDGRRPVLCSPRRPRRCPRTSCSGIGGGQSGDAHRGGEEGATGERWWGLAGSDDGEHGWRYPSPAVAKGERRVLARGAGSGGHGAVDGGGGSHVAWGEAADLHGPWRGRQEVEEKG</sequence>
<keyword evidence="3" id="KW-1185">Reference proteome</keyword>
<protein>
    <submittedName>
        <fullName evidence="2">Uncharacterized protein</fullName>
    </submittedName>
</protein>
<proteinExistence type="predicted"/>
<feature type="region of interest" description="Disordered" evidence="1">
    <location>
        <begin position="104"/>
        <end position="144"/>
    </location>
</feature>
<gene>
    <name evidence="2" type="ORF">PVAP13_3KG417100</name>
</gene>
<accession>A0A8T0V329</accession>
<feature type="compositionally biased region" description="Gly residues" evidence="1">
    <location>
        <begin position="106"/>
        <end position="120"/>
    </location>
</feature>
<dbReference type="AlphaFoldDB" id="A0A8T0V329"/>
<name>A0A8T0V329_PANVG</name>
<comment type="caution">
    <text evidence="2">The sequence shown here is derived from an EMBL/GenBank/DDBJ whole genome shotgun (WGS) entry which is preliminary data.</text>
</comment>
<evidence type="ECO:0000256" key="1">
    <source>
        <dbReference type="SAM" id="MobiDB-lite"/>
    </source>
</evidence>
<feature type="region of interest" description="Disordered" evidence="1">
    <location>
        <begin position="24"/>
        <end position="92"/>
    </location>
</feature>
<reference evidence="2" key="1">
    <citation type="submission" date="2020-05" db="EMBL/GenBank/DDBJ databases">
        <title>WGS assembly of Panicum virgatum.</title>
        <authorList>
            <person name="Lovell J.T."/>
            <person name="Jenkins J."/>
            <person name="Shu S."/>
            <person name="Juenger T.E."/>
            <person name="Schmutz J."/>
        </authorList>
    </citation>
    <scope>NUCLEOTIDE SEQUENCE</scope>
    <source>
        <strain evidence="2">AP13</strain>
    </source>
</reference>
<dbReference type="Proteomes" id="UP000823388">
    <property type="component" value="Chromosome 3K"/>
</dbReference>
<dbReference type="EMBL" id="CM029041">
    <property type="protein sequence ID" value="KAG2628828.1"/>
    <property type="molecule type" value="Genomic_DNA"/>
</dbReference>
<evidence type="ECO:0000313" key="3">
    <source>
        <dbReference type="Proteomes" id="UP000823388"/>
    </source>
</evidence>
<organism evidence="2 3">
    <name type="scientific">Panicum virgatum</name>
    <name type="common">Blackwell switchgrass</name>
    <dbReference type="NCBI Taxonomy" id="38727"/>
    <lineage>
        <taxon>Eukaryota</taxon>
        <taxon>Viridiplantae</taxon>
        <taxon>Streptophyta</taxon>
        <taxon>Embryophyta</taxon>
        <taxon>Tracheophyta</taxon>
        <taxon>Spermatophyta</taxon>
        <taxon>Magnoliopsida</taxon>
        <taxon>Liliopsida</taxon>
        <taxon>Poales</taxon>
        <taxon>Poaceae</taxon>
        <taxon>PACMAD clade</taxon>
        <taxon>Panicoideae</taxon>
        <taxon>Panicodae</taxon>
        <taxon>Paniceae</taxon>
        <taxon>Panicinae</taxon>
        <taxon>Panicum</taxon>
        <taxon>Panicum sect. Hiantes</taxon>
    </lineage>
</organism>